<comment type="catalytic activity">
    <reaction evidence="7 8">
        <text>cytidine(34) in tRNA(Ile2) + L-lysine + ATP = lysidine(34) in tRNA(Ile2) + AMP + diphosphate + H(+)</text>
        <dbReference type="Rhea" id="RHEA:43744"/>
        <dbReference type="Rhea" id="RHEA-COMP:10625"/>
        <dbReference type="Rhea" id="RHEA-COMP:10670"/>
        <dbReference type="ChEBI" id="CHEBI:15378"/>
        <dbReference type="ChEBI" id="CHEBI:30616"/>
        <dbReference type="ChEBI" id="CHEBI:32551"/>
        <dbReference type="ChEBI" id="CHEBI:33019"/>
        <dbReference type="ChEBI" id="CHEBI:82748"/>
        <dbReference type="ChEBI" id="CHEBI:83665"/>
        <dbReference type="ChEBI" id="CHEBI:456215"/>
        <dbReference type="EC" id="6.3.4.19"/>
    </reaction>
</comment>
<dbReference type="Proteomes" id="UP001057998">
    <property type="component" value="Chromosome 1"/>
</dbReference>
<comment type="function">
    <text evidence="8">Ligates lysine onto the cytidine present at position 34 of the AUA codon-specific tRNA(Ile) that contains the anticodon CAU, in an ATP-dependent manner. Cytidine is converted to lysidine, thus changing the amino acid specificity of the tRNA from methionine to isoleucine.</text>
</comment>
<dbReference type="Gene3D" id="1.20.59.20">
    <property type="match status" value="1"/>
</dbReference>
<keyword evidence="6 8" id="KW-0067">ATP-binding</keyword>
<dbReference type="EMBL" id="CP101508">
    <property type="protein sequence ID" value="UTV28287.1"/>
    <property type="molecule type" value="Genomic_DNA"/>
</dbReference>
<dbReference type="Pfam" id="PF09179">
    <property type="entry name" value="TilS"/>
    <property type="match status" value="1"/>
</dbReference>
<dbReference type="InterPro" id="IPR014729">
    <property type="entry name" value="Rossmann-like_a/b/a_fold"/>
</dbReference>
<sequence>MLYSRLTAFLQPYCQRPRRFVLALSGGLDSRVLLDLMGQFIRQHPLHQCQVVHVHHGLSPNADTWLTRCRDWSAQAGLAFAAEHVTVQQGTRLSVEQQAREQRYQALARHVQSGDLLLTAQHADDQLETFLLALKRGSGPAGLAAMAPESSFGEGVHLRPLLSTTRAEMETYADAKGLAWVEDESNRNTRYDRNFLRHEITPALVARWPGVRKSVARSAALCGEQEALLEELLADRLAQAVQADGSLAIAKLGSERTGKQLIRLWLRQQDVLMPTQAQLAQIWHSVVQARADANPQLRWHTVEVRRHRQHLYLIRQWPDIRHWQQPCVLGTPCALPQGLGTVLLQQTAQGQLRLPAPDEPVSVRFNPEGIEARPVGRVGRRKLKKLFQEYGVPSWNRRRTPLIFYGEQLAAVAGLFVVEGFHGQDCDLTWHNDVFHVQC</sequence>
<accession>A0ABY5GI82</accession>
<dbReference type="SMART" id="SM00977">
    <property type="entry name" value="TilS_C"/>
    <property type="match status" value="1"/>
</dbReference>
<evidence type="ECO:0000256" key="8">
    <source>
        <dbReference type="HAMAP-Rule" id="MF_01161"/>
    </source>
</evidence>
<dbReference type="GO" id="GO:0032267">
    <property type="term" value="F:tRNA(Ile)-lysidine synthase activity"/>
    <property type="evidence" value="ECO:0007669"/>
    <property type="project" value="UniProtKB-EC"/>
</dbReference>
<dbReference type="Gene3D" id="3.40.50.620">
    <property type="entry name" value="HUPs"/>
    <property type="match status" value="1"/>
</dbReference>
<evidence type="ECO:0000256" key="7">
    <source>
        <dbReference type="ARBA" id="ARBA00048539"/>
    </source>
</evidence>
<evidence type="ECO:0000256" key="6">
    <source>
        <dbReference type="ARBA" id="ARBA00022840"/>
    </source>
</evidence>
<reference evidence="10" key="1">
    <citation type="submission" date="2022-07" db="EMBL/GenBank/DDBJ databases">
        <title>Genome sequencing of Photobacterium atrarenae GJH2-4.</title>
        <authorList>
            <person name="Park S.-J."/>
        </authorList>
    </citation>
    <scope>NUCLEOTIDE SEQUENCE</scope>
    <source>
        <strain evidence="10">GJH2-4</strain>
    </source>
</reference>
<name>A0ABY5GI82_9GAMM</name>
<dbReference type="Pfam" id="PF01171">
    <property type="entry name" value="ATP_bind_3"/>
    <property type="match status" value="1"/>
</dbReference>
<dbReference type="HAMAP" id="MF_01161">
    <property type="entry name" value="tRNA_Ile_lys_synt"/>
    <property type="match status" value="1"/>
</dbReference>
<evidence type="ECO:0000313" key="10">
    <source>
        <dbReference type="EMBL" id="UTV28287.1"/>
    </source>
</evidence>
<dbReference type="NCBIfam" id="TIGR02433">
    <property type="entry name" value="lysidine_TilS_C"/>
    <property type="match status" value="1"/>
</dbReference>
<dbReference type="PANTHER" id="PTHR43033:SF1">
    <property type="entry name" value="TRNA(ILE)-LYSIDINE SYNTHASE-RELATED"/>
    <property type="match status" value="1"/>
</dbReference>
<dbReference type="EC" id="6.3.4.19" evidence="8"/>
<evidence type="ECO:0000256" key="5">
    <source>
        <dbReference type="ARBA" id="ARBA00022741"/>
    </source>
</evidence>
<evidence type="ECO:0000256" key="1">
    <source>
        <dbReference type="ARBA" id="ARBA00004496"/>
    </source>
</evidence>
<comment type="similarity">
    <text evidence="8">Belongs to the tRNA(Ile)-lysidine synthase family.</text>
</comment>
<keyword evidence="2 8" id="KW-0963">Cytoplasm</keyword>
<dbReference type="InterPro" id="IPR012796">
    <property type="entry name" value="Lysidine-tRNA-synth_C"/>
</dbReference>
<dbReference type="InterPro" id="IPR015262">
    <property type="entry name" value="tRNA_Ile_lys_synt_subst-bd"/>
</dbReference>
<evidence type="ECO:0000313" key="11">
    <source>
        <dbReference type="Proteomes" id="UP001057998"/>
    </source>
</evidence>
<evidence type="ECO:0000259" key="9">
    <source>
        <dbReference type="SMART" id="SM00977"/>
    </source>
</evidence>
<feature type="binding site" evidence="8">
    <location>
        <begin position="25"/>
        <end position="30"/>
    </location>
    <ligand>
        <name>ATP</name>
        <dbReference type="ChEBI" id="CHEBI:30616"/>
    </ligand>
</feature>
<evidence type="ECO:0000256" key="2">
    <source>
        <dbReference type="ARBA" id="ARBA00022490"/>
    </source>
</evidence>
<comment type="subcellular location">
    <subcellularLocation>
        <location evidence="1 8">Cytoplasm</location>
    </subcellularLocation>
</comment>
<dbReference type="Pfam" id="PF11734">
    <property type="entry name" value="TilS_C"/>
    <property type="match status" value="1"/>
</dbReference>
<evidence type="ECO:0000256" key="4">
    <source>
        <dbReference type="ARBA" id="ARBA00022694"/>
    </source>
</evidence>
<dbReference type="SUPFAM" id="SSF52402">
    <property type="entry name" value="Adenine nucleotide alpha hydrolases-like"/>
    <property type="match status" value="1"/>
</dbReference>
<organism evidence="10 11">
    <name type="scientific">Photobacterium atrarenae</name>
    <dbReference type="NCBI Taxonomy" id="865757"/>
    <lineage>
        <taxon>Bacteria</taxon>
        <taxon>Pseudomonadati</taxon>
        <taxon>Pseudomonadota</taxon>
        <taxon>Gammaproteobacteria</taxon>
        <taxon>Vibrionales</taxon>
        <taxon>Vibrionaceae</taxon>
        <taxon>Photobacterium</taxon>
    </lineage>
</organism>
<keyword evidence="11" id="KW-1185">Reference proteome</keyword>
<dbReference type="RefSeq" id="WP_255389598.1">
    <property type="nucleotide sequence ID" value="NZ_CP101508.1"/>
</dbReference>
<dbReference type="InterPro" id="IPR011063">
    <property type="entry name" value="TilS/TtcA_N"/>
</dbReference>
<dbReference type="SUPFAM" id="SSF82829">
    <property type="entry name" value="MesJ substrate recognition domain-like"/>
    <property type="match status" value="1"/>
</dbReference>
<evidence type="ECO:0000256" key="3">
    <source>
        <dbReference type="ARBA" id="ARBA00022598"/>
    </source>
</evidence>
<gene>
    <name evidence="8 10" type="primary">tilS</name>
    <name evidence="10" type="ORF">NNL38_03085</name>
</gene>
<keyword evidence="5 8" id="KW-0547">Nucleotide-binding</keyword>
<dbReference type="CDD" id="cd01992">
    <property type="entry name" value="TilS_N"/>
    <property type="match status" value="1"/>
</dbReference>
<dbReference type="PANTHER" id="PTHR43033">
    <property type="entry name" value="TRNA(ILE)-LYSIDINE SYNTHASE-RELATED"/>
    <property type="match status" value="1"/>
</dbReference>
<dbReference type="SUPFAM" id="SSF56037">
    <property type="entry name" value="PheT/TilS domain"/>
    <property type="match status" value="1"/>
</dbReference>
<keyword evidence="4 8" id="KW-0819">tRNA processing</keyword>
<comment type="domain">
    <text evidence="8">The N-terminal region contains the highly conserved SGGXDS motif, predicted to be a P-loop motif involved in ATP binding.</text>
</comment>
<dbReference type="NCBIfam" id="TIGR02432">
    <property type="entry name" value="lysidine_TilS_N"/>
    <property type="match status" value="1"/>
</dbReference>
<protein>
    <recommendedName>
        <fullName evidence="8">tRNA(Ile)-lysidine synthase</fullName>
        <ecNumber evidence="8">6.3.4.19</ecNumber>
    </recommendedName>
    <alternativeName>
        <fullName evidence="8">tRNA(Ile)-2-lysyl-cytidine synthase</fullName>
    </alternativeName>
    <alternativeName>
        <fullName evidence="8">tRNA(Ile)-lysidine synthetase</fullName>
    </alternativeName>
</protein>
<feature type="domain" description="Lysidine-tRNA(Ile) synthetase C-terminal" evidence="9">
    <location>
        <begin position="361"/>
        <end position="430"/>
    </location>
</feature>
<dbReference type="InterPro" id="IPR012795">
    <property type="entry name" value="tRNA_Ile_lys_synt_N"/>
</dbReference>
<proteinExistence type="inferred from homology"/>
<keyword evidence="3 8" id="KW-0436">Ligase</keyword>
<dbReference type="InterPro" id="IPR012094">
    <property type="entry name" value="tRNA_Ile_lys_synt"/>
</dbReference>